<evidence type="ECO:0000313" key="1">
    <source>
        <dbReference type="EMBL" id="KAJ9085934.1"/>
    </source>
</evidence>
<reference evidence="1" key="1">
    <citation type="submission" date="2022-04" db="EMBL/GenBank/DDBJ databases">
        <title>Genome of the entomopathogenic fungus Entomophthora muscae.</title>
        <authorList>
            <person name="Elya C."/>
            <person name="Lovett B.R."/>
            <person name="Lee E."/>
            <person name="Macias A.M."/>
            <person name="Hajek A.E."/>
            <person name="De Bivort B.L."/>
            <person name="Kasson M.T."/>
            <person name="De Fine Licht H.H."/>
            <person name="Stajich J.E."/>
        </authorList>
    </citation>
    <scope>NUCLEOTIDE SEQUENCE</scope>
    <source>
        <strain evidence="1">Berkeley</strain>
    </source>
</reference>
<comment type="caution">
    <text evidence="1">The sequence shown here is derived from an EMBL/GenBank/DDBJ whole genome shotgun (WGS) entry which is preliminary data.</text>
</comment>
<accession>A0ACC2UGJ8</accession>
<keyword evidence="2" id="KW-1185">Reference proteome</keyword>
<dbReference type="EMBL" id="QTSX02000739">
    <property type="protein sequence ID" value="KAJ9085934.1"/>
    <property type="molecule type" value="Genomic_DNA"/>
</dbReference>
<name>A0ACC2UGJ8_9FUNG</name>
<dbReference type="Proteomes" id="UP001165960">
    <property type="component" value="Unassembled WGS sequence"/>
</dbReference>
<proteinExistence type="predicted"/>
<evidence type="ECO:0000313" key="2">
    <source>
        <dbReference type="Proteomes" id="UP001165960"/>
    </source>
</evidence>
<protein>
    <submittedName>
        <fullName evidence="1">Uncharacterized protein</fullName>
    </submittedName>
</protein>
<organism evidence="1 2">
    <name type="scientific">Entomophthora muscae</name>
    <dbReference type="NCBI Taxonomy" id="34485"/>
    <lineage>
        <taxon>Eukaryota</taxon>
        <taxon>Fungi</taxon>
        <taxon>Fungi incertae sedis</taxon>
        <taxon>Zoopagomycota</taxon>
        <taxon>Entomophthoromycotina</taxon>
        <taxon>Entomophthoromycetes</taxon>
        <taxon>Entomophthorales</taxon>
        <taxon>Entomophthoraceae</taxon>
        <taxon>Entomophthora</taxon>
    </lineage>
</organism>
<sequence length="248" mass="27436">MHGFYRSSYIDQDGNKHHMTTTQFEPNDACKAFPCWDEPAAKATFDIVLKVPTGLVALSNMNVIDECPLDGTQLKEVKFATTPVMSTYLLAFIVGDLDFIESHTFGKINSTPIKCRVYTPLSTAYQGQYALSVCTRILDLFEEVLGIPYPLPKMDMVAIPDFDSSAMENWGLVTFSISSLLFNEQTSSMMTKQGLLQIWHMNLLINSLAILLPWNGGLISGLVNGLLHGLATMPLTSCFQNGIFGPHL</sequence>
<gene>
    <name evidence="1" type="ORF">DSO57_1009260</name>
</gene>